<keyword evidence="5" id="KW-0539">Nucleus</keyword>
<keyword evidence="3" id="KW-0805">Transcription regulation</keyword>
<dbReference type="InterPro" id="IPR013087">
    <property type="entry name" value="Znf_C2H2_type"/>
</dbReference>
<dbReference type="Gene3D" id="3.30.160.60">
    <property type="entry name" value="Classic Zinc Finger"/>
    <property type="match status" value="1"/>
</dbReference>
<dbReference type="PROSITE" id="PS00028">
    <property type="entry name" value="ZINC_FINGER_C2H2_1"/>
    <property type="match status" value="1"/>
</dbReference>
<evidence type="ECO:0000256" key="1">
    <source>
        <dbReference type="ARBA" id="ARBA00022723"/>
    </source>
</evidence>
<accession>A0A0F7ZGK6</accession>
<feature type="domain" description="C2H2-type" evidence="8">
    <location>
        <begin position="9"/>
        <end position="35"/>
    </location>
</feature>
<dbReference type="SUPFAM" id="SSF57701">
    <property type="entry name" value="Zn2/Cys6 DNA-binding domain"/>
    <property type="match status" value="1"/>
</dbReference>
<dbReference type="GO" id="GO:0008270">
    <property type="term" value="F:zinc ion binding"/>
    <property type="evidence" value="ECO:0007669"/>
    <property type="project" value="UniProtKB-KW"/>
</dbReference>
<dbReference type="Gene3D" id="4.10.240.10">
    <property type="entry name" value="Zn(2)-C6 fungal-type DNA-binding domain"/>
    <property type="match status" value="1"/>
</dbReference>
<dbReference type="GO" id="GO:0003677">
    <property type="term" value="F:DNA binding"/>
    <property type="evidence" value="ECO:0007669"/>
    <property type="project" value="InterPro"/>
</dbReference>
<evidence type="ECO:0000256" key="2">
    <source>
        <dbReference type="ARBA" id="ARBA00022833"/>
    </source>
</evidence>
<dbReference type="InterPro" id="IPR007219">
    <property type="entry name" value="XnlR_reg_dom"/>
</dbReference>
<dbReference type="Pfam" id="PF00096">
    <property type="entry name" value="zf-C2H2"/>
    <property type="match status" value="1"/>
</dbReference>
<dbReference type="InterPro" id="IPR001138">
    <property type="entry name" value="Zn2Cys6_DnaBD"/>
</dbReference>
<reference evidence="9 10" key="1">
    <citation type="journal article" date="2014" name="Genome Biol. Evol.">
        <title>Comparative genomics and transcriptomics analyses reveal divergent lifestyle features of nematode endoparasitic fungus Hirsutella minnesotensis.</title>
        <authorList>
            <person name="Lai Y."/>
            <person name="Liu K."/>
            <person name="Zhang X."/>
            <person name="Zhang X."/>
            <person name="Li K."/>
            <person name="Wang N."/>
            <person name="Shu C."/>
            <person name="Wu Y."/>
            <person name="Wang C."/>
            <person name="Bushley K.E."/>
            <person name="Xiang M."/>
            <person name="Liu X."/>
        </authorList>
    </citation>
    <scope>NUCLEOTIDE SEQUENCE [LARGE SCALE GENOMIC DNA]</scope>
    <source>
        <strain evidence="9 10">3608</strain>
    </source>
</reference>
<dbReference type="AlphaFoldDB" id="A0A0F7ZGK6"/>
<feature type="domain" description="C2H2-type" evidence="8">
    <location>
        <begin position="35"/>
        <end position="62"/>
    </location>
</feature>
<dbReference type="EMBL" id="KQ030590">
    <property type="protein sequence ID" value="KJZ71056.1"/>
    <property type="molecule type" value="Genomic_DNA"/>
</dbReference>
<dbReference type="PANTHER" id="PTHR47660:SF2">
    <property type="entry name" value="TRANSCRIPTION FACTOR WITH C2H2 AND ZN(2)-CYS(6) DNA BINDING DOMAIN (EUROFUNG)"/>
    <property type="match status" value="1"/>
</dbReference>
<organism evidence="9 10">
    <name type="scientific">Hirsutella minnesotensis 3608</name>
    <dbReference type="NCBI Taxonomy" id="1043627"/>
    <lineage>
        <taxon>Eukaryota</taxon>
        <taxon>Fungi</taxon>
        <taxon>Dikarya</taxon>
        <taxon>Ascomycota</taxon>
        <taxon>Pezizomycotina</taxon>
        <taxon>Sordariomycetes</taxon>
        <taxon>Hypocreomycetidae</taxon>
        <taxon>Hypocreales</taxon>
        <taxon>Ophiocordycipitaceae</taxon>
        <taxon>Hirsutella</taxon>
    </lineage>
</organism>
<sequence>MASPSSSRHSCHCGKSFLRKEHLRRHQATHGGPTFSCQICGRSFSRSDLLRRHAGIHGGAAAVPDSRRGKACDTCHANKTKCDGGPQCSLCAKRGVACTFGRRDGSSPLKKSASVSAFTDTTSSSVSAPVSAPVSPPFTEPEVPCSATAPTFAPLNLMAGIHPANSPAASVASSVASLNSNITWSALQSILAAVAVSTDNGPNALPPPSSAVPKPWLSACVDTYFSTIHQRWPVLHGPSIDETTENISIVASMVMMTSWLHNDRNLKQVLMEIHSLLVEQSFKHLANDTFDPSRPWPVETYQVALLNIIFAFESGRATCIKRCRHLLSLLIAVLRQNGCFNAEAVDRERTTHYPGDFVPWVYTSTERWKRLAFCTFQVDTYLSLLCNQSPLLRREELDLGLTSTYGMWNAFGLHIFFPRHRAEPWRRGSLKMSCLDMTVPHLLPSGVLVEDVHACLLGSWNEIWVLQQLRRNRYEGATLKADAIGRQLKLCKIQLDAIMEALARPDIHGQFADFLIHAYAGKELPNEPNWQARVQSRIQSYVFSAKMLYHLLSLHLHADVQAMRDISHSSSIPGSESSGLLSSSWQQKAVQVQEWSLSADSRAALLHALLIWKTYQESASGYKFQQNPADPIAYMALSAAAVVLWTWTMNAIHACICSPEVSKVDVGTALLTGSSVQLDSWIIHGGSSIMLHGVPVCKCNAATWLTGFAEALARGGERWELGSIAASNCLSRLDFS</sequence>
<keyword evidence="10" id="KW-1185">Reference proteome</keyword>
<dbReference type="GO" id="GO:0000981">
    <property type="term" value="F:DNA-binding transcription factor activity, RNA polymerase II-specific"/>
    <property type="evidence" value="ECO:0007669"/>
    <property type="project" value="InterPro"/>
</dbReference>
<dbReference type="PROSITE" id="PS50157">
    <property type="entry name" value="ZINC_FINGER_C2H2_2"/>
    <property type="match status" value="2"/>
</dbReference>
<gene>
    <name evidence="9" type="ORF">HIM_09556</name>
</gene>
<dbReference type="PANTHER" id="PTHR47660">
    <property type="entry name" value="TRANSCRIPTION FACTOR WITH C2H2 AND ZN(2)-CYS(6) DNA BINDING DOMAIN (EUROFUNG)-RELATED-RELATED"/>
    <property type="match status" value="1"/>
</dbReference>
<dbReference type="InterPro" id="IPR036864">
    <property type="entry name" value="Zn2-C6_fun-type_DNA-bd_sf"/>
</dbReference>
<protein>
    <recommendedName>
        <fullName evidence="11">C2H2-type domain-containing protein</fullName>
    </recommendedName>
</protein>
<dbReference type="SMART" id="SM00066">
    <property type="entry name" value="GAL4"/>
    <property type="match status" value="1"/>
</dbReference>
<evidence type="ECO:0000259" key="8">
    <source>
        <dbReference type="PROSITE" id="PS50157"/>
    </source>
</evidence>
<feature type="domain" description="Zn(2)-C6 fungal-type" evidence="7">
    <location>
        <begin position="71"/>
        <end position="100"/>
    </location>
</feature>
<evidence type="ECO:0000256" key="3">
    <source>
        <dbReference type="ARBA" id="ARBA00023015"/>
    </source>
</evidence>
<dbReference type="Pfam" id="PF04082">
    <property type="entry name" value="Fungal_trans"/>
    <property type="match status" value="1"/>
</dbReference>
<dbReference type="CDD" id="cd12148">
    <property type="entry name" value="fungal_TF_MHR"/>
    <property type="match status" value="1"/>
</dbReference>
<keyword evidence="1" id="KW-0479">Metal-binding</keyword>
<dbReference type="GO" id="GO:0006351">
    <property type="term" value="P:DNA-templated transcription"/>
    <property type="evidence" value="ECO:0007669"/>
    <property type="project" value="InterPro"/>
</dbReference>
<keyword evidence="4" id="KW-0804">Transcription</keyword>
<dbReference type="SUPFAM" id="SSF57667">
    <property type="entry name" value="beta-beta-alpha zinc fingers"/>
    <property type="match status" value="1"/>
</dbReference>
<dbReference type="SMART" id="SM00355">
    <property type="entry name" value="ZnF_C2H2"/>
    <property type="match status" value="2"/>
</dbReference>
<keyword evidence="2" id="KW-0862">Zinc</keyword>
<dbReference type="OrthoDB" id="654211at2759"/>
<dbReference type="Pfam" id="PF00172">
    <property type="entry name" value="Zn_clus"/>
    <property type="match status" value="1"/>
</dbReference>
<evidence type="ECO:0000256" key="5">
    <source>
        <dbReference type="ARBA" id="ARBA00023242"/>
    </source>
</evidence>
<evidence type="ECO:0000256" key="4">
    <source>
        <dbReference type="ARBA" id="ARBA00023163"/>
    </source>
</evidence>
<dbReference type="InterPro" id="IPR036236">
    <property type="entry name" value="Znf_C2H2_sf"/>
</dbReference>
<keyword evidence="6" id="KW-0863">Zinc-finger</keyword>
<evidence type="ECO:0000313" key="9">
    <source>
        <dbReference type="EMBL" id="KJZ71056.1"/>
    </source>
</evidence>
<dbReference type="Proteomes" id="UP000054481">
    <property type="component" value="Unassembled WGS sequence"/>
</dbReference>
<evidence type="ECO:0000313" key="10">
    <source>
        <dbReference type="Proteomes" id="UP000054481"/>
    </source>
</evidence>
<dbReference type="CDD" id="cd00067">
    <property type="entry name" value="GAL4"/>
    <property type="match status" value="1"/>
</dbReference>
<dbReference type="PROSITE" id="PS00463">
    <property type="entry name" value="ZN2_CY6_FUNGAL_1"/>
    <property type="match status" value="1"/>
</dbReference>
<proteinExistence type="predicted"/>
<dbReference type="PROSITE" id="PS50048">
    <property type="entry name" value="ZN2_CY6_FUNGAL_2"/>
    <property type="match status" value="1"/>
</dbReference>
<evidence type="ECO:0000259" key="7">
    <source>
        <dbReference type="PROSITE" id="PS50048"/>
    </source>
</evidence>
<evidence type="ECO:0000256" key="6">
    <source>
        <dbReference type="PROSITE-ProRule" id="PRU00042"/>
    </source>
</evidence>
<name>A0A0F7ZGK6_9HYPO</name>
<evidence type="ECO:0008006" key="11">
    <source>
        <dbReference type="Google" id="ProtNLM"/>
    </source>
</evidence>